<accession>A0A0K2V5M5</accession>
<protein>
    <submittedName>
        <fullName evidence="2">Uncharacterized protein</fullName>
    </submittedName>
</protein>
<dbReference type="EMBL" id="HACA01028076">
    <property type="protein sequence ID" value="CDW45437.1"/>
    <property type="molecule type" value="Transcribed_RNA"/>
</dbReference>
<dbReference type="AlphaFoldDB" id="A0A0K2V5M5"/>
<proteinExistence type="predicted"/>
<feature type="non-terminal residue" evidence="2">
    <location>
        <position position="1"/>
    </location>
</feature>
<organism evidence="2">
    <name type="scientific">Lepeophtheirus salmonis</name>
    <name type="common">Salmon louse</name>
    <name type="synonym">Caligus salmonis</name>
    <dbReference type="NCBI Taxonomy" id="72036"/>
    <lineage>
        <taxon>Eukaryota</taxon>
        <taxon>Metazoa</taxon>
        <taxon>Ecdysozoa</taxon>
        <taxon>Arthropoda</taxon>
        <taxon>Crustacea</taxon>
        <taxon>Multicrustacea</taxon>
        <taxon>Hexanauplia</taxon>
        <taxon>Copepoda</taxon>
        <taxon>Siphonostomatoida</taxon>
        <taxon>Caligidae</taxon>
        <taxon>Lepeophtheirus</taxon>
    </lineage>
</organism>
<name>A0A0K2V5M5_LEPSM</name>
<sequence length="62" mass="6900">PSQWWPSGSPHWGEMYSKSPSPKCPSQKSPTGSNPAKMMATCPWPKNQQSCRCRTSGVWTMS</sequence>
<evidence type="ECO:0000256" key="1">
    <source>
        <dbReference type="SAM" id="MobiDB-lite"/>
    </source>
</evidence>
<feature type="compositionally biased region" description="Low complexity" evidence="1">
    <location>
        <begin position="17"/>
        <end position="30"/>
    </location>
</feature>
<evidence type="ECO:0000313" key="2">
    <source>
        <dbReference type="EMBL" id="CDW45437.1"/>
    </source>
</evidence>
<reference evidence="2" key="1">
    <citation type="submission" date="2014-05" db="EMBL/GenBank/DDBJ databases">
        <authorList>
            <person name="Chronopoulou M."/>
        </authorList>
    </citation>
    <scope>NUCLEOTIDE SEQUENCE</scope>
    <source>
        <tissue evidence="2">Whole organism</tissue>
    </source>
</reference>
<feature type="region of interest" description="Disordered" evidence="1">
    <location>
        <begin position="1"/>
        <end position="41"/>
    </location>
</feature>